<dbReference type="InterPro" id="IPR017853">
    <property type="entry name" value="GH"/>
</dbReference>
<dbReference type="AlphaFoldDB" id="Q9R5I3"/>
<dbReference type="SUPFAM" id="SSF51445">
    <property type="entry name" value="(Trans)glycosidases"/>
    <property type="match status" value="1"/>
</dbReference>
<evidence type="ECO:0000256" key="1">
    <source>
        <dbReference type="ARBA" id="ARBA00022801"/>
    </source>
</evidence>
<dbReference type="GO" id="GO:0005975">
    <property type="term" value="P:carbohydrate metabolic process"/>
    <property type="evidence" value="ECO:0007669"/>
    <property type="project" value="InterPro"/>
</dbReference>
<reference key="1">
    <citation type="journal article" date="1992" name="J. Bacteriol.">
        <title>Purification and characterization of a thermostable beta-xylosidase from Thermoanaerobacter ethanolicus.</title>
        <authorList>
            <person name="Shao W."/>
            <person name="Wiegel J."/>
        </authorList>
    </citation>
    <scope>PROTEIN SEQUENCE</scope>
</reference>
<sequence>MKPLYLDSTQSVEKRVEDLLQQMTIEEHVAQLNSP</sequence>
<organism>
    <name type="scientific">Thermoanaerobacter ethanolicus</name>
    <name type="common">Clostridium thermohydrosulfuricum</name>
    <dbReference type="NCBI Taxonomy" id="1757"/>
    <lineage>
        <taxon>Bacteria</taxon>
        <taxon>Bacillati</taxon>
        <taxon>Bacillota</taxon>
        <taxon>Clostridia</taxon>
        <taxon>Thermoanaerobacterales</taxon>
        <taxon>Thermoanaerobacteraceae</taxon>
        <taxon>Thermoanaerobacter</taxon>
    </lineage>
</organism>
<protein>
    <submittedName>
        <fullName>Beta-xylosidase</fullName>
    </submittedName>
</protein>
<keyword evidence="1" id="KW-0378">Hydrolase</keyword>
<dbReference type="Gene3D" id="3.20.20.300">
    <property type="entry name" value="Glycoside hydrolase, family 3, N-terminal domain"/>
    <property type="match status" value="1"/>
</dbReference>
<proteinExistence type="predicted"/>
<name>Q9R5I3_THEET</name>
<accession>Q9R5I3</accession>
<dbReference type="InterPro" id="IPR036962">
    <property type="entry name" value="Glyco_hydro_3_N_sf"/>
</dbReference>
<dbReference type="GO" id="GO:0004553">
    <property type="term" value="F:hydrolase activity, hydrolyzing O-glycosyl compounds"/>
    <property type="evidence" value="ECO:0007669"/>
    <property type="project" value="InterPro"/>
</dbReference>